<accession>A0A1B6E5Y5</accession>
<feature type="transmembrane region" description="Helical" evidence="6">
    <location>
        <begin position="222"/>
        <end position="246"/>
    </location>
</feature>
<dbReference type="PIRSF" id="PIRSF002419">
    <property type="entry name" value="Tetraspanin"/>
    <property type="match status" value="1"/>
</dbReference>
<comment type="similarity">
    <text evidence="2 6">Belongs to the tetraspanin (TM4SF) family.</text>
</comment>
<evidence type="ECO:0000256" key="4">
    <source>
        <dbReference type="ARBA" id="ARBA00022989"/>
    </source>
</evidence>
<dbReference type="PANTHER" id="PTHR19282:SF544">
    <property type="entry name" value="TETRASPANIN"/>
    <property type="match status" value="1"/>
</dbReference>
<dbReference type="InterPro" id="IPR000301">
    <property type="entry name" value="Tetraspanin_animals"/>
</dbReference>
<dbReference type="InterPro" id="IPR018499">
    <property type="entry name" value="Tetraspanin/Peripherin"/>
</dbReference>
<feature type="transmembrane region" description="Helical" evidence="6">
    <location>
        <begin position="20"/>
        <end position="46"/>
    </location>
</feature>
<dbReference type="SUPFAM" id="SSF48652">
    <property type="entry name" value="Tetraspanin"/>
    <property type="match status" value="1"/>
</dbReference>
<feature type="transmembrane region" description="Helical" evidence="6">
    <location>
        <begin position="94"/>
        <end position="118"/>
    </location>
</feature>
<keyword evidence="4 6" id="KW-1133">Transmembrane helix</keyword>
<organism evidence="7">
    <name type="scientific">Clastoptera arizonana</name>
    <name type="common">Arizona spittle bug</name>
    <dbReference type="NCBI Taxonomy" id="38151"/>
    <lineage>
        <taxon>Eukaryota</taxon>
        <taxon>Metazoa</taxon>
        <taxon>Ecdysozoa</taxon>
        <taxon>Arthropoda</taxon>
        <taxon>Hexapoda</taxon>
        <taxon>Insecta</taxon>
        <taxon>Pterygota</taxon>
        <taxon>Neoptera</taxon>
        <taxon>Paraneoptera</taxon>
        <taxon>Hemiptera</taxon>
        <taxon>Auchenorrhyncha</taxon>
        <taxon>Cercopoidea</taxon>
        <taxon>Clastopteridae</taxon>
        <taxon>Clastoptera</taxon>
    </lineage>
</organism>
<evidence type="ECO:0000256" key="3">
    <source>
        <dbReference type="ARBA" id="ARBA00022692"/>
    </source>
</evidence>
<evidence type="ECO:0000256" key="6">
    <source>
        <dbReference type="RuleBase" id="RU361218"/>
    </source>
</evidence>
<evidence type="ECO:0000256" key="5">
    <source>
        <dbReference type="ARBA" id="ARBA00023136"/>
    </source>
</evidence>
<gene>
    <name evidence="7" type="ORF">g.32812</name>
</gene>
<reference evidence="7" key="1">
    <citation type="submission" date="2015-12" db="EMBL/GenBank/DDBJ databases">
        <title>De novo transcriptome assembly of four potential Pierce s Disease insect vectors from Arizona vineyards.</title>
        <authorList>
            <person name="Tassone E.E."/>
        </authorList>
    </citation>
    <scope>NUCLEOTIDE SEQUENCE</scope>
</reference>
<dbReference type="PANTHER" id="PTHR19282">
    <property type="entry name" value="TETRASPANIN"/>
    <property type="match status" value="1"/>
</dbReference>
<proteinExistence type="inferred from homology"/>
<dbReference type="EMBL" id="GEDC01003970">
    <property type="protein sequence ID" value="JAS33328.1"/>
    <property type="molecule type" value="Transcribed_RNA"/>
</dbReference>
<keyword evidence="3 6" id="KW-0812">Transmembrane</keyword>
<evidence type="ECO:0000256" key="2">
    <source>
        <dbReference type="ARBA" id="ARBA00006840"/>
    </source>
</evidence>
<sequence length="255" mass="28709">MARPGTIKTRDSDFCSINFLTYFFHIFNIVFLLTGGGVLAVGIWSVLYKHEYVSLLTTVTYPLTSYVLILAGGLVLFVSVVGCCGVWRENRCTLLVYTFLLLLIFLLEVMSGLLAYIYQGQVDTELTLNLNSTFLETYRIKDPETLAIDRMQQQLYCCGAESFEDWKYSIWMKESPGIKILVPDSCCWSPSPGCGKSINPSNIYYAGCKHGFGRILKEQLNIIGAVGLGICVIQVFGMILSCCLYLKLRYIDDYD</sequence>
<dbReference type="AlphaFoldDB" id="A0A1B6E5Y5"/>
<dbReference type="InterPro" id="IPR008952">
    <property type="entry name" value="Tetraspanin_EC2_sf"/>
</dbReference>
<feature type="transmembrane region" description="Helical" evidence="6">
    <location>
        <begin position="66"/>
        <end position="87"/>
    </location>
</feature>
<dbReference type="Gene3D" id="1.10.1450.10">
    <property type="entry name" value="Tetraspanin"/>
    <property type="match status" value="1"/>
</dbReference>
<evidence type="ECO:0000256" key="1">
    <source>
        <dbReference type="ARBA" id="ARBA00004141"/>
    </source>
</evidence>
<comment type="subcellular location">
    <subcellularLocation>
        <location evidence="1 6">Membrane</location>
        <topology evidence="1 6">Multi-pass membrane protein</topology>
    </subcellularLocation>
</comment>
<dbReference type="Pfam" id="PF00335">
    <property type="entry name" value="Tetraspanin"/>
    <property type="match status" value="1"/>
</dbReference>
<dbReference type="PRINTS" id="PR00259">
    <property type="entry name" value="TMFOUR"/>
</dbReference>
<dbReference type="GO" id="GO:0005886">
    <property type="term" value="C:plasma membrane"/>
    <property type="evidence" value="ECO:0007669"/>
    <property type="project" value="TreeGrafter"/>
</dbReference>
<name>A0A1B6E5Y5_9HEMI</name>
<keyword evidence="5 6" id="KW-0472">Membrane</keyword>
<protein>
    <recommendedName>
        <fullName evidence="6">Tetraspanin</fullName>
    </recommendedName>
</protein>
<evidence type="ECO:0000313" key="7">
    <source>
        <dbReference type="EMBL" id="JAS33328.1"/>
    </source>
</evidence>